<organism evidence="6 7">
    <name type="scientific">Diploscapter pachys</name>
    <dbReference type="NCBI Taxonomy" id="2018661"/>
    <lineage>
        <taxon>Eukaryota</taxon>
        <taxon>Metazoa</taxon>
        <taxon>Ecdysozoa</taxon>
        <taxon>Nematoda</taxon>
        <taxon>Chromadorea</taxon>
        <taxon>Rhabditida</taxon>
        <taxon>Rhabditina</taxon>
        <taxon>Rhabditomorpha</taxon>
        <taxon>Rhabditoidea</taxon>
        <taxon>Rhabditidae</taxon>
        <taxon>Diploscapter</taxon>
    </lineage>
</organism>
<feature type="transmembrane region" description="Helical" evidence="4">
    <location>
        <begin position="71"/>
        <end position="88"/>
    </location>
</feature>
<evidence type="ECO:0000313" key="7">
    <source>
        <dbReference type="Proteomes" id="UP000218231"/>
    </source>
</evidence>
<dbReference type="Proteomes" id="UP000218231">
    <property type="component" value="Unassembled WGS sequence"/>
</dbReference>
<feature type="transmembrane region" description="Helical" evidence="4">
    <location>
        <begin position="123"/>
        <end position="143"/>
    </location>
</feature>
<comment type="caution">
    <text evidence="6">The sequence shown here is derived from an EMBL/GenBank/DDBJ whole genome shotgun (WGS) entry which is preliminary data.</text>
</comment>
<dbReference type="STRING" id="2018661.A0A2A2LSR0"/>
<dbReference type="OrthoDB" id="2107370at2759"/>
<dbReference type="GO" id="GO:0005886">
    <property type="term" value="C:plasma membrane"/>
    <property type="evidence" value="ECO:0007669"/>
    <property type="project" value="TreeGrafter"/>
</dbReference>
<dbReference type="EMBL" id="LIAE01006809">
    <property type="protein sequence ID" value="PAV84984.1"/>
    <property type="molecule type" value="Genomic_DNA"/>
</dbReference>
<feature type="region of interest" description="Disordered" evidence="3">
    <location>
        <begin position="1"/>
        <end position="25"/>
    </location>
</feature>
<evidence type="ECO:0000313" key="6">
    <source>
        <dbReference type="EMBL" id="PAV89075.1"/>
    </source>
</evidence>
<reference evidence="6 7" key="1">
    <citation type="journal article" date="2017" name="Curr. Biol.">
        <title>Genome architecture and evolution of a unichromosomal asexual nematode.</title>
        <authorList>
            <person name="Fradin H."/>
            <person name="Zegar C."/>
            <person name="Gutwein M."/>
            <person name="Lucas J."/>
            <person name="Kovtun M."/>
            <person name="Corcoran D."/>
            <person name="Baugh L.R."/>
            <person name="Kiontke K."/>
            <person name="Gunsalus K."/>
            <person name="Fitch D.H."/>
            <person name="Piano F."/>
        </authorList>
    </citation>
    <scope>NUCLEOTIDE SEQUENCE [LARGE SCALE GENOMIC DNA]</scope>
    <source>
        <strain evidence="6">PF1309</strain>
    </source>
</reference>
<dbReference type="AlphaFoldDB" id="A0A2A2LSR0"/>
<evidence type="ECO:0000256" key="1">
    <source>
        <dbReference type="ARBA" id="ARBA00022741"/>
    </source>
</evidence>
<gene>
    <name evidence="6" type="ORF">WR25_08931</name>
    <name evidence="5" type="ORF">WR25_12906</name>
</gene>
<dbReference type="EMBL" id="LIAE01006478">
    <property type="protein sequence ID" value="PAV89075.1"/>
    <property type="molecule type" value="Genomic_DNA"/>
</dbReference>
<keyword evidence="7" id="KW-1185">Reference proteome</keyword>
<keyword evidence="4" id="KW-0812">Transmembrane</keyword>
<keyword evidence="1" id="KW-0547">Nucleotide-binding</keyword>
<dbReference type="GO" id="GO:0004016">
    <property type="term" value="F:adenylate cyclase activity"/>
    <property type="evidence" value="ECO:0007669"/>
    <property type="project" value="TreeGrafter"/>
</dbReference>
<keyword evidence="2" id="KW-0456">Lyase</keyword>
<keyword evidence="4" id="KW-0472">Membrane</keyword>
<dbReference type="PANTHER" id="PTHR45627:SF8">
    <property type="entry name" value="ADENYLATE CYCLASE TYPE 9"/>
    <property type="match status" value="1"/>
</dbReference>
<sequence>MDDEAAGERTPALGGSRGGASVRAHSSSPRRVPLFERASARWWNPQFRSPTLEAQYWKCSFSQLRDRFRSGLIYIALVCIAWTVYLAIFNQAGLQHWITSASLIAVCLAILAFTVLSSQYQRFYMPTSFLCTFLICLVTLLIFSSEAQGSFMTPVASLATSFQVDL</sequence>
<protein>
    <submittedName>
        <fullName evidence="6">Uncharacterized protein</fullName>
    </submittedName>
</protein>
<feature type="transmembrane region" description="Helical" evidence="4">
    <location>
        <begin position="94"/>
        <end position="116"/>
    </location>
</feature>
<dbReference type="PANTHER" id="PTHR45627">
    <property type="entry name" value="ADENYLATE CYCLASE TYPE 1"/>
    <property type="match status" value="1"/>
</dbReference>
<proteinExistence type="predicted"/>
<evidence type="ECO:0000256" key="2">
    <source>
        <dbReference type="ARBA" id="ARBA00023239"/>
    </source>
</evidence>
<keyword evidence="4" id="KW-1133">Transmembrane helix</keyword>
<dbReference type="GO" id="GO:0007189">
    <property type="term" value="P:adenylate cyclase-activating G protein-coupled receptor signaling pathway"/>
    <property type="evidence" value="ECO:0007669"/>
    <property type="project" value="TreeGrafter"/>
</dbReference>
<name>A0A2A2LSR0_9BILA</name>
<dbReference type="GO" id="GO:0000166">
    <property type="term" value="F:nucleotide binding"/>
    <property type="evidence" value="ECO:0007669"/>
    <property type="project" value="UniProtKB-KW"/>
</dbReference>
<accession>A0A2A2LSR0</accession>
<evidence type="ECO:0000313" key="5">
    <source>
        <dbReference type="EMBL" id="PAV84984.1"/>
    </source>
</evidence>
<evidence type="ECO:0000256" key="4">
    <source>
        <dbReference type="SAM" id="Phobius"/>
    </source>
</evidence>
<evidence type="ECO:0000256" key="3">
    <source>
        <dbReference type="SAM" id="MobiDB-lite"/>
    </source>
</evidence>